<dbReference type="AlphaFoldDB" id="A0A1Y1RNE8"/>
<comment type="caution">
    <text evidence="5">The sequence shown here is derived from an EMBL/GenBank/DDBJ whole genome shotgun (WGS) entry which is preliminary data.</text>
</comment>
<keyword evidence="6" id="KW-1185">Reference proteome</keyword>
<dbReference type="SUPFAM" id="SSF51011">
    <property type="entry name" value="Glycosyl hydrolase domain"/>
    <property type="match status" value="1"/>
</dbReference>
<protein>
    <submittedName>
        <fullName evidence="5">Alpha,alpha-phosphotrehalase</fullName>
    </submittedName>
</protein>
<dbReference type="Gene3D" id="3.20.20.80">
    <property type="entry name" value="Glycosidases"/>
    <property type="match status" value="1"/>
</dbReference>
<evidence type="ECO:0000259" key="4">
    <source>
        <dbReference type="SMART" id="SM00642"/>
    </source>
</evidence>
<dbReference type="GO" id="GO:0009313">
    <property type="term" value="P:oligosaccharide catabolic process"/>
    <property type="evidence" value="ECO:0007669"/>
    <property type="project" value="TreeGrafter"/>
</dbReference>
<comment type="similarity">
    <text evidence="1">Belongs to the glycosyl hydrolase 13 family.</text>
</comment>
<feature type="domain" description="Glycosyl hydrolase family 13 catalytic" evidence="4">
    <location>
        <begin position="10"/>
        <end position="413"/>
    </location>
</feature>
<dbReference type="CDD" id="cd11333">
    <property type="entry name" value="AmyAc_SI_OligoGlu_DGase"/>
    <property type="match status" value="1"/>
</dbReference>
<dbReference type="FunFam" id="3.20.20.80:FF:000064">
    <property type="entry name" value="Oligo-1,6-glucosidase"/>
    <property type="match status" value="1"/>
</dbReference>
<dbReference type="Gene3D" id="2.60.40.1180">
    <property type="entry name" value="Golgi alpha-mannosidase II"/>
    <property type="match status" value="1"/>
</dbReference>
<dbReference type="SMART" id="SM00642">
    <property type="entry name" value="Aamy"/>
    <property type="match status" value="1"/>
</dbReference>
<dbReference type="GO" id="GO:0004556">
    <property type="term" value="F:alpha-amylase activity"/>
    <property type="evidence" value="ECO:0007669"/>
    <property type="project" value="TreeGrafter"/>
</dbReference>
<dbReference type="PANTHER" id="PTHR10357:SF217">
    <property type="entry name" value="TREHALOSE-6-PHOSPHATE HYDROLASE"/>
    <property type="match status" value="1"/>
</dbReference>
<dbReference type="InterPro" id="IPR045857">
    <property type="entry name" value="O16G_dom_2"/>
</dbReference>
<accession>A0A1Y1RNE8</accession>
<dbReference type="Gene3D" id="3.90.400.10">
    <property type="entry name" value="Oligo-1,6-glucosidase, Domain 2"/>
    <property type="match status" value="1"/>
</dbReference>
<proteinExistence type="inferred from homology"/>
<keyword evidence="3" id="KW-0326">Glycosidase</keyword>
<dbReference type="PANTHER" id="PTHR10357">
    <property type="entry name" value="ALPHA-AMYLASE FAMILY MEMBER"/>
    <property type="match status" value="1"/>
</dbReference>
<dbReference type="SUPFAM" id="SSF51445">
    <property type="entry name" value="(Trans)glycosidases"/>
    <property type="match status" value="1"/>
</dbReference>
<gene>
    <name evidence="5" type="ORF">A7979_05460</name>
</gene>
<dbReference type="EMBL" id="LXWF01000041">
    <property type="protein sequence ID" value="ORC16132.1"/>
    <property type="molecule type" value="Genomic_DNA"/>
</dbReference>
<dbReference type="InterPro" id="IPR006047">
    <property type="entry name" value="GH13_cat_dom"/>
</dbReference>
<organism evidence="5 6">
    <name type="scientific">Rothia nasimurium</name>
    <dbReference type="NCBI Taxonomy" id="85336"/>
    <lineage>
        <taxon>Bacteria</taxon>
        <taxon>Bacillati</taxon>
        <taxon>Actinomycetota</taxon>
        <taxon>Actinomycetes</taxon>
        <taxon>Micrococcales</taxon>
        <taxon>Micrococcaceae</taxon>
        <taxon>Rothia</taxon>
    </lineage>
</organism>
<dbReference type="Proteomes" id="UP000192359">
    <property type="component" value="Unassembled WGS sequence"/>
</dbReference>
<evidence type="ECO:0000256" key="2">
    <source>
        <dbReference type="ARBA" id="ARBA00022801"/>
    </source>
</evidence>
<name>A0A1Y1RNE8_9MICC</name>
<dbReference type="InterPro" id="IPR013780">
    <property type="entry name" value="Glyco_hydro_b"/>
</dbReference>
<dbReference type="Pfam" id="PF00128">
    <property type="entry name" value="Alpha-amylase"/>
    <property type="match status" value="1"/>
</dbReference>
<evidence type="ECO:0000313" key="5">
    <source>
        <dbReference type="EMBL" id="ORC16132.1"/>
    </source>
</evidence>
<evidence type="ECO:0000256" key="1">
    <source>
        <dbReference type="ARBA" id="ARBA00008061"/>
    </source>
</evidence>
<evidence type="ECO:0000256" key="3">
    <source>
        <dbReference type="ARBA" id="ARBA00023295"/>
    </source>
</evidence>
<evidence type="ECO:0000313" key="6">
    <source>
        <dbReference type="Proteomes" id="UP000192359"/>
    </source>
</evidence>
<keyword evidence="2" id="KW-0378">Hydrolase</keyword>
<sequence length="558" mass="63231">MSFHSKVIYQVYPKSFYDSSGNGIGDLRGIIEKVPYIASLGVDMVWFNPFFVSPQNDNGYDIADYYRVDPAMGSLDDVDELITTLGQHGIGVMFDMVFNHVSTEHEWFQKALAGDRFYQDFFYLRPAQADGSLPTNWESKFGGPAWSQFGDTNLYYMHLYDVTQADLNWHNPAVRAELFKVVNFWKNRGVRGFRFDVLNVIGKAEELRDAAPGENDKLIYTDTDRVHLWVQELHRATFGDTEGAVTVGEMSSTTIENSVRYTNPANEELDMVFSFHHLKVDYDGTEKWSDTPFDFMKLKGLLTDWAVGIQAGGGWQASFWNNHDQPRAINRFGDVERYRAESATMLAAAVHLTRGTPYIYQGEEIGMVDPVYSSMDDYVDVESHNAFNILRERGVSEAEAFRIVTKKSRDNSRTPMQWDASEFAGFSRVKPWLMPTSQGQISVEREEAEGRILPFYRELVRLRHTMPLIAEGSYEPFAREHESVYGFVRDHEGQRLLVLCNFYGQDAPVQLPAEFAAGSVLLCNYKDKPGLGDAPDADAASSDTLTLRPYEAVAVLAS</sequence>
<reference evidence="5 6" key="1">
    <citation type="submission" date="2016-05" db="EMBL/GenBank/DDBJ databases">
        <title>Draft genome sequence of a porcine commensal Rothia nasimurium.</title>
        <authorList>
            <person name="Gaiser R.A."/>
            <person name="Van Baarlen P."/>
            <person name="Wells J.M."/>
        </authorList>
    </citation>
    <scope>NUCLEOTIDE SEQUENCE [LARGE SCALE GENOMIC DNA]</scope>
    <source>
        <strain evidence="5 6">PT-32</strain>
    </source>
</reference>
<dbReference type="NCBIfam" id="NF008183">
    <property type="entry name" value="PRK10933.1"/>
    <property type="match status" value="1"/>
</dbReference>
<dbReference type="InterPro" id="IPR017853">
    <property type="entry name" value="GH"/>
</dbReference>